<evidence type="ECO:0000313" key="9">
    <source>
        <dbReference type="Proteomes" id="UP000199413"/>
    </source>
</evidence>
<feature type="region of interest" description="Disordered" evidence="6">
    <location>
        <begin position="1"/>
        <end position="22"/>
    </location>
</feature>
<keyword evidence="4 7" id="KW-1133">Transmembrane helix</keyword>
<evidence type="ECO:0000313" key="8">
    <source>
        <dbReference type="EMBL" id="SCL26302.1"/>
    </source>
</evidence>
<dbReference type="GO" id="GO:0022857">
    <property type="term" value="F:transmembrane transporter activity"/>
    <property type="evidence" value="ECO:0007669"/>
    <property type="project" value="InterPro"/>
</dbReference>
<feature type="transmembrane region" description="Helical" evidence="7">
    <location>
        <begin position="291"/>
        <end position="310"/>
    </location>
</feature>
<dbReference type="GO" id="GO:0005886">
    <property type="term" value="C:plasma membrane"/>
    <property type="evidence" value="ECO:0007669"/>
    <property type="project" value="UniProtKB-SubCell"/>
</dbReference>
<feature type="transmembrane region" description="Helical" evidence="7">
    <location>
        <begin position="39"/>
        <end position="60"/>
    </location>
</feature>
<evidence type="ECO:0000256" key="4">
    <source>
        <dbReference type="ARBA" id="ARBA00022989"/>
    </source>
</evidence>
<reference evidence="9" key="1">
    <citation type="submission" date="2016-06" db="EMBL/GenBank/DDBJ databases">
        <authorList>
            <person name="Varghese N."/>
            <person name="Submissions Spin"/>
        </authorList>
    </citation>
    <scope>NUCLEOTIDE SEQUENCE [LARGE SCALE GENOMIC DNA]</scope>
    <source>
        <strain evidence="9">DSM 45431</strain>
    </source>
</reference>
<keyword evidence="5 7" id="KW-0472">Membrane</keyword>
<dbReference type="AlphaFoldDB" id="A0A1C6SAJ7"/>
<dbReference type="STRING" id="568872.GA0070624_3279"/>
<dbReference type="EMBL" id="FMHV01000002">
    <property type="protein sequence ID" value="SCL26302.1"/>
    <property type="molecule type" value="Genomic_DNA"/>
</dbReference>
<feature type="transmembrane region" description="Helical" evidence="7">
    <location>
        <begin position="144"/>
        <end position="162"/>
    </location>
</feature>
<gene>
    <name evidence="8" type="ORF">GA0070624_3279</name>
</gene>
<dbReference type="CDD" id="cd06579">
    <property type="entry name" value="TM_PBP1_transp_AraH_like"/>
    <property type="match status" value="1"/>
</dbReference>
<evidence type="ECO:0000256" key="2">
    <source>
        <dbReference type="ARBA" id="ARBA00022475"/>
    </source>
</evidence>
<sequence length="361" mass="37546">MTSDTALPPAPGAQAPAPATGTQRRWVRQHSIGALWETWGITAVLVILLAASPLLSSDFLTVANFQSVLRESAYLGIVAAAMTLAVMNGTFDLSVGGQLALVSVTTLMGYAAGGTGLAVVVALLTGVACGAVNGALVTAMRVPPFVATLGMLFVFRGIAYVLTQHGPKTLPYSEIGSPFVKIGGLNIAGIPLPFLIMVACYGVTWVLLRRTATGRRIVAFGSSPEAARFCGISVHRIRMFIFVVIGFSVGIAALTYISRVWTADGAAQDGFELRVIAAVVLGGTSLKGGKGTLIGTFSAVLLVGVLNDLLVSRGVDASYQRVVLGCVLITALAIDGFRTRFAVPGSFARLLPTQRREAPAP</sequence>
<feature type="transmembrane region" description="Helical" evidence="7">
    <location>
        <begin position="111"/>
        <end position="132"/>
    </location>
</feature>
<evidence type="ECO:0000256" key="6">
    <source>
        <dbReference type="SAM" id="MobiDB-lite"/>
    </source>
</evidence>
<proteinExistence type="predicted"/>
<comment type="subcellular location">
    <subcellularLocation>
        <location evidence="1">Cell membrane</location>
        <topology evidence="1">Multi-pass membrane protein</topology>
    </subcellularLocation>
</comment>
<organism evidence="8 9">
    <name type="scientific">Micromonospora rhizosphaerae</name>
    <dbReference type="NCBI Taxonomy" id="568872"/>
    <lineage>
        <taxon>Bacteria</taxon>
        <taxon>Bacillati</taxon>
        <taxon>Actinomycetota</taxon>
        <taxon>Actinomycetes</taxon>
        <taxon>Micromonosporales</taxon>
        <taxon>Micromonosporaceae</taxon>
        <taxon>Micromonospora</taxon>
    </lineage>
</organism>
<dbReference type="Proteomes" id="UP000199413">
    <property type="component" value="Unassembled WGS sequence"/>
</dbReference>
<keyword evidence="9" id="KW-1185">Reference proteome</keyword>
<feature type="compositionally biased region" description="Low complexity" evidence="6">
    <location>
        <begin position="12"/>
        <end position="22"/>
    </location>
</feature>
<evidence type="ECO:0000256" key="5">
    <source>
        <dbReference type="ARBA" id="ARBA00023136"/>
    </source>
</evidence>
<evidence type="ECO:0000256" key="3">
    <source>
        <dbReference type="ARBA" id="ARBA00022692"/>
    </source>
</evidence>
<evidence type="ECO:0000256" key="7">
    <source>
        <dbReference type="SAM" id="Phobius"/>
    </source>
</evidence>
<dbReference type="PANTHER" id="PTHR32196">
    <property type="entry name" value="ABC TRANSPORTER PERMEASE PROTEIN YPHD-RELATED-RELATED"/>
    <property type="match status" value="1"/>
</dbReference>
<keyword evidence="2" id="KW-1003">Cell membrane</keyword>
<keyword evidence="3 7" id="KW-0812">Transmembrane</keyword>
<dbReference type="RefSeq" id="WP_091341990.1">
    <property type="nucleotide sequence ID" value="NZ_FMHV01000002.1"/>
</dbReference>
<evidence type="ECO:0000256" key="1">
    <source>
        <dbReference type="ARBA" id="ARBA00004651"/>
    </source>
</evidence>
<dbReference type="Pfam" id="PF02653">
    <property type="entry name" value="BPD_transp_2"/>
    <property type="match status" value="1"/>
</dbReference>
<protein>
    <submittedName>
        <fullName evidence="8">Ribose transport system permease protein</fullName>
    </submittedName>
</protein>
<accession>A0A1C6SAJ7</accession>
<dbReference type="OrthoDB" id="9808136at2"/>
<feature type="transmembrane region" description="Helical" evidence="7">
    <location>
        <begin position="182"/>
        <end position="208"/>
    </location>
</feature>
<name>A0A1C6SAJ7_9ACTN</name>
<feature type="transmembrane region" description="Helical" evidence="7">
    <location>
        <begin position="237"/>
        <end position="257"/>
    </location>
</feature>
<feature type="transmembrane region" description="Helical" evidence="7">
    <location>
        <begin position="72"/>
        <end position="91"/>
    </location>
</feature>
<dbReference type="InterPro" id="IPR001851">
    <property type="entry name" value="ABC_transp_permease"/>
</dbReference>